<keyword evidence="5" id="KW-1185">Reference proteome</keyword>
<feature type="transmembrane region" description="Helical" evidence="2">
    <location>
        <begin position="64"/>
        <end position="92"/>
    </location>
</feature>
<keyword evidence="2" id="KW-0812">Transmembrane</keyword>
<comment type="caution">
    <text evidence="4">The sequence shown here is derived from an EMBL/GenBank/DDBJ whole genome shotgun (WGS) entry which is preliminary data.</text>
</comment>
<dbReference type="GO" id="GO:0080120">
    <property type="term" value="P:CAAX-box protein maturation"/>
    <property type="evidence" value="ECO:0007669"/>
    <property type="project" value="UniProtKB-ARBA"/>
</dbReference>
<keyword evidence="4" id="KW-0645">Protease</keyword>
<feature type="region of interest" description="Disordered" evidence="1">
    <location>
        <begin position="390"/>
        <end position="417"/>
    </location>
</feature>
<feature type="compositionally biased region" description="Polar residues" evidence="1">
    <location>
        <begin position="1"/>
        <end position="28"/>
    </location>
</feature>
<feature type="transmembrane region" description="Helical" evidence="2">
    <location>
        <begin position="261"/>
        <end position="278"/>
    </location>
</feature>
<evidence type="ECO:0000256" key="2">
    <source>
        <dbReference type="SAM" id="Phobius"/>
    </source>
</evidence>
<dbReference type="STRING" id="1393034.HMPREF3192_01297"/>
<reference evidence="5" key="1">
    <citation type="submission" date="2016-01" db="EMBL/GenBank/DDBJ databases">
        <authorList>
            <person name="Mitreva M."/>
            <person name="Pepin K.H."/>
            <person name="Mihindukulasuriya K.A."/>
            <person name="Fulton R."/>
            <person name="Fronick C."/>
            <person name="O'Laughlin M."/>
            <person name="Miner T."/>
            <person name="Herter B."/>
            <person name="Rosa B.A."/>
            <person name="Cordes M."/>
            <person name="Tomlinson C."/>
            <person name="Wollam A."/>
            <person name="Palsikar V.B."/>
            <person name="Mardis E.R."/>
            <person name="Wilson R.K."/>
        </authorList>
    </citation>
    <scope>NUCLEOTIDE SEQUENCE [LARGE SCALE GENOMIC DNA]</scope>
    <source>
        <strain evidence="5">DNF00019</strain>
    </source>
</reference>
<feature type="transmembrane region" description="Helical" evidence="2">
    <location>
        <begin position="98"/>
        <end position="117"/>
    </location>
</feature>
<feature type="transmembrane region" description="Helical" evidence="2">
    <location>
        <begin position="237"/>
        <end position="256"/>
    </location>
</feature>
<evidence type="ECO:0000313" key="4">
    <source>
        <dbReference type="EMBL" id="KXB32928.1"/>
    </source>
</evidence>
<feature type="transmembrane region" description="Helical" evidence="2">
    <location>
        <begin position="298"/>
        <end position="319"/>
    </location>
</feature>
<feature type="transmembrane region" description="Helical" evidence="2">
    <location>
        <begin position="205"/>
        <end position="225"/>
    </location>
</feature>
<dbReference type="Proteomes" id="UP000070675">
    <property type="component" value="Unassembled WGS sequence"/>
</dbReference>
<feature type="compositionally biased region" description="Polar residues" evidence="1">
    <location>
        <begin position="404"/>
        <end position="417"/>
    </location>
</feature>
<feature type="transmembrane region" description="Helical" evidence="2">
    <location>
        <begin position="138"/>
        <end position="157"/>
    </location>
</feature>
<protein>
    <submittedName>
        <fullName evidence="4">CAAX amino terminal protease family protein</fullName>
    </submittedName>
</protein>
<feature type="transmembrane region" description="Helical" evidence="2">
    <location>
        <begin position="169"/>
        <end position="193"/>
    </location>
</feature>
<name>A0A133XPS0_9ACTN</name>
<feature type="compositionally biased region" description="Basic and acidic residues" evidence="1">
    <location>
        <begin position="31"/>
        <end position="42"/>
    </location>
</feature>
<keyword evidence="4" id="KW-0378">Hydrolase</keyword>
<evidence type="ECO:0000259" key="3">
    <source>
        <dbReference type="Pfam" id="PF02517"/>
    </source>
</evidence>
<dbReference type="AlphaFoldDB" id="A0A133XPS0"/>
<dbReference type="GO" id="GO:0004175">
    <property type="term" value="F:endopeptidase activity"/>
    <property type="evidence" value="ECO:0007669"/>
    <property type="project" value="UniProtKB-ARBA"/>
</dbReference>
<feature type="domain" description="CAAX prenyl protease 2/Lysostaphin resistance protein A-like" evidence="3">
    <location>
        <begin position="168"/>
        <end position="274"/>
    </location>
</feature>
<gene>
    <name evidence="4" type="ORF">HMPREF3192_01297</name>
</gene>
<dbReference type="RefSeq" id="WP_082715682.1">
    <property type="nucleotide sequence ID" value="NZ_KQ959516.1"/>
</dbReference>
<sequence>MSSDTVMSSGATPSHESVQDTSNDQCNAQYDGRHEQSADQHEPQQSQRYVVIEPRRKFTFTWSILAIFGIQFGSAFLSIGIAKLLSLAHIYIPKGNVAMIFVLAITTVITFGFMAIFGGWRSLALKKIDLLHALRHSWYFLALALIQLGISLSEILSYRGAILGNWPQILLEVCILCIFVGISEEAMFRGIVVGGFLSRYSKTKAGFYTSIMLSALIFGLMHLTPTDRITPLVLSQYALKVLQTGMLALFFSALALEYKSFWGAALLHFLWDFFLLAGPSLIQQSLEPSYIETGSQGFAITIFYVVIIVLQIPIVVHAFRRFAHHTRHLPYVSWFSRTSIFEGELSDMVLTSAGAAVPEEQFIALHTPAEVKQIVDTPASAPGAVTVPASAAVTSSPVTEASSYTESNSGSDASNNA</sequence>
<proteinExistence type="predicted"/>
<dbReference type="OrthoDB" id="3193437at2"/>
<keyword evidence="2" id="KW-1133">Transmembrane helix</keyword>
<dbReference type="InterPro" id="IPR003675">
    <property type="entry name" value="Rce1/LyrA-like_dom"/>
</dbReference>
<evidence type="ECO:0000313" key="5">
    <source>
        <dbReference type="Proteomes" id="UP000070675"/>
    </source>
</evidence>
<dbReference type="EMBL" id="LSCR01000042">
    <property type="protein sequence ID" value="KXB32928.1"/>
    <property type="molecule type" value="Genomic_DNA"/>
</dbReference>
<feature type="region of interest" description="Disordered" evidence="1">
    <location>
        <begin position="1"/>
        <end position="46"/>
    </location>
</feature>
<keyword evidence="2" id="KW-0472">Membrane</keyword>
<dbReference type="Pfam" id="PF02517">
    <property type="entry name" value="Rce1-like"/>
    <property type="match status" value="1"/>
</dbReference>
<accession>A0A133XPS0</accession>
<dbReference type="GO" id="GO:0006508">
    <property type="term" value="P:proteolysis"/>
    <property type="evidence" value="ECO:0007669"/>
    <property type="project" value="UniProtKB-KW"/>
</dbReference>
<organism evidence="4 5">
    <name type="scientific">Atopobium deltae</name>
    <dbReference type="NCBI Taxonomy" id="1393034"/>
    <lineage>
        <taxon>Bacteria</taxon>
        <taxon>Bacillati</taxon>
        <taxon>Actinomycetota</taxon>
        <taxon>Coriobacteriia</taxon>
        <taxon>Coriobacteriales</taxon>
        <taxon>Atopobiaceae</taxon>
        <taxon>Atopobium</taxon>
    </lineage>
</organism>
<dbReference type="PATRIC" id="fig|1393034.3.peg.1262"/>
<evidence type="ECO:0000256" key="1">
    <source>
        <dbReference type="SAM" id="MobiDB-lite"/>
    </source>
</evidence>
<feature type="compositionally biased region" description="Low complexity" evidence="1">
    <location>
        <begin position="390"/>
        <end position="403"/>
    </location>
</feature>